<dbReference type="EMBL" id="BARV01009248">
    <property type="protein sequence ID" value="GAI14147.1"/>
    <property type="molecule type" value="Genomic_DNA"/>
</dbReference>
<dbReference type="AlphaFoldDB" id="X1L470"/>
<name>X1L470_9ZZZZ</name>
<gene>
    <name evidence="1" type="ORF">S06H3_18318</name>
</gene>
<reference evidence="1" key="1">
    <citation type="journal article" date="2014" name="Front. Microbiol.">
        <title>High frequency of phylogenetically diverse reductive dehalogenase-homologous genes in deep subseafloor sedimentary metagenomes.</title>
        <authorList>
            <person name="Kawai M."/>
            <person name="Futagami T."/>
            <person name="Toyoda A."/>
            <person name="Takaki Y."/>
            <person name="Nishi S."/>
            <person name="Hori S."/>
            <person name="Arai W."/>
            <person name="Tsubouchi T."/>
            <person name="Morono Y."/>
            <person name="Uchiyama I."/>
            <person name="Ito T."/>
            <person name="Fujiyama A."/>
            <person name="Inagaki F."/>
            <person name="Takami H."/>
        </authorList>
    </citation>
    <scope>NUCLEOTIDE SEQUENCE</scope>
    <source>
        <strain evidence="1">Expedition CK06-06</strain>
    </source>
</reference>
<comment type="caution">
    <text evidence="1">The sequence shown here is derived from an EMBL/GenBank/DDBJ whole genome shotgun (WGS) entry which is preliminary data.</text>
</comment>
<feature type="non-terminal residue" evidence="1">
    <location>
        <position position="1"/>
    </location>
</feature>
<sequence length="53" mass="6034">FCKILSLEVNLSEMESDVKKMSPSEKKGFGMLQIKVNDPKAWASEIAFRSRKT</sequence>
<accession>X1L470</accession>
<organism evidence="1">
    <name type="scientific">marine sediment metagenome</name>
    <dbReference type="NCBI Taxonomy" id="412755"/>
    <lineage>
        <taxon>unclassified sequences</taxon>
        <taxon>metagenomes</taxon>
        <taxon>ecological metagenomes</taxon>
    </lineage>
</organism>
<protein>
    <submittedName>
        <fullName evidence="1">Uncharacterized protein</fullName>
    </submittedName>
</protein>
<evidence type="ECO:0000313" key="1">
    <source>
        <dbReference type="EMBL" id="GAI14147.1"/>
    </source>
</evidence>
<proteinExistence type="predicted"/>